<accession>A0A2T0UJJ1</accession>
<feature type="region of interest" description="Disordered" evidence="1">
    <location>
        <begin position="1"/>
        <end position="39"/>
    </location>
</feature>
<proteinExistence type="predicted"/>
<dbReference type="PANTHER" id="PTHR42110">
    <property type="entry name" value="L-ASPARAGINASE, PUTATIVE (AFU_ORTHOLOGUE AFUA_3G11890)-RELATED"/>
    <property type="match status" value="1"/>
</dbReference>
<dbReference type="InterPro" id="IPR010349">
    <property type="entry name" value="Asparaginase_II"/>
</dbReference>
<dbReference type="AlphaFoldDB" id="A0A2T0UJJ1"/>
<dbReference type="EMBL" id="PVTI01000014">
    <property type="protein sequence ID" value="PRY58028.1"/>
    <property type="molecule type" value="Genomic_DNA"/>
</dbReference>
<evidence type="ECO:0000313" key="2">
    <source>
        <dbReference type="EMBL" id="PRY58028.1"/>
    </source>
</evidence>
<evidence type="ECO:0000313" key="3">
    <source>
        <dbReference type="Proteomes" id="UP000237822"/>
    </source>
</evidence>
<organism evidence="2 3">
    <name type="scientific">Knoellia remsis</name>
    <dbReference type="NCBI Taxonomy" id="407159"/>
    <lineage>
        <taxon>Bacteria</taxon>
        <taxon>Bacillati</taxon>
        <taxon>Actinomycetota</taxon>
        <taxon>Actinomycetes</taxon>
        <taxon>Micrococcales</taxon>
        <taxon>Intrasporangiaceae</taxon>
        <taxon>Knoellia</taxon>
    </lineage>
</organism>
<name>A0A2T0UJJ1_9MICO</name>
<protein>
    <submittedName>
        <fullName evidence="2">Asparaginase</fullName>
    </submittedName>
</protein>
<sequence length="357" mass="35997">MSILVRMPSAPLPQSAAPSGHPAAGPAATSAHAGPTLPTPAVLGEAPVLAQAVRGGFVESVHRGSVVVTAPDGSVELVLGDATDPVFPRSSNKPIQALAMVRAGLDVAPHHLALVCASHSGEPFHLEAVVEILAGAGLAVGDLQNTPDFPYDEVARLAWVRDGRDKESIAQNCSGKHAGMLATCVANGWDLATYRELDHPLQQACADTLAELAGEPVAATAVDGCGAPVMAVSLAGLARAFGRLASADSGTDEARVADAIRAHPEFLGGTRRDVTAFIRGTSGAIAKDGAEAVYAVGLADGRGIALKVADGGQRARTVILAAVLRRLGVETGALGALEDAPILGHGQPVGSVVAVGI</sequence>
<comment type="caution">
    <text evidence="2">The sequence shown here is derived from an EMBL/GenBank/DDBJ whole genome shotgun (WGS) entry which is preliminary data.</text>
</comment>
<dbReference type="PANTHER" id="PTHR42110:SF1">
    <property type="entry name" value="L-ASPARAGINASE, PUTATIVE (AFU_ORTHOLOGUE AFUA_3G11890)-RELATED"/>
    <property type="match status" value="1"/>
</dbReference>
<reference evidence="2 3" key="1">
    <citation type="submission" date="2018-03" db="EMBL/GenBank/DDBJ databases">
        <title>Genomic Encyclopedia of Archaeal and Bacterial Type Strains, Phase II (KMG-II): from individual species to whole genera.</title>
        <authorList>
            <person name="Goeker M."/>
        </authorList>
    </citation>
    <scope>NUCLEOTIDE SEQUENCE [LARGE SCALE GENOMIC DNA]</scope>
    <source>
        <strain evidence="2 3">ATCC BAA-1496</strain>
    </source>
</reference>
<evidence type="ECO:0000256" key="1">
    <source>
        <dbReference type="SAM" id="MobiDB-lite"/>
    </source>
</evidence>
<dbReference type="Proteomes" id="UP000237822">
    <property type="component" value="Unassembled WGS sequence"/>
</dbReference>
<feature type="compositionally biased region" description="Low complexity" evidence="1">
    <location>
        <begin position="8"/>
        <end position="36"/>
    </location>
</feature>
<dbReference type="Pfam" id="PF06089">
    <property type="entry name" value="Asparaginase_II"/>
    <property type="match status" value="1"/>
</dbReference>
<keyword evidence="3" id="KW-1185">Reference proteome</keyword>
<gene>
    <name evidence="2" type="ORF">BCF74_11459</name>
</gene>